<evidence type="ECO:0000256" key="3">
    <source>
        <dbReference type="RuleBase" id="RU362042"/>
    </source>
</evidence>
<dbReference type="NCBIfam" id="TIGR02227">
    <property type="entry name" value="sigpep_I_bact"/>
    <property type="match status" value="1"/>
</dbReference>
<keyword evidence="3" id="KW-0472">Membrane</keyword>
<dbReference type="EMBL" id="JAGVRK010000001">
    <property type="protein sequence ID" value="MBS2970771.1"/>
    <property type="molecule type" value="Genomic_DNA"/>
</dbReference>
<protein>
    <recommendedName>
        <fullName evidence="3">Signal peptidase I</fullName>
        <ecNumber evidence="3">3.4.21.89</ecNumber>
    </recommendedName>
</protein>
<dbReference type="Proteomes" id="UP000682403">
    <property type="component" value="Unassembled WGS sequence"/>
</dbReference>
<keyword evidence="3" id="KW-0645">Protease</keyword>
<sequence>MNNKMAETPINKSPNSLRGWILFILAMAFIIFVYRCTIGIQLISGNSMNPTIQDRNAVLISKLFFNPDKGDIVIARDPHGYNIIKRVIAVSNDTVSIKDGITYVNGKALVEPYTSGTSEDLEEIKVPENRYFIAGDNRTLGESLDSRDPSVGMIPKENLIGEVLVSLLPSKIL</sequence>
<organism evidence="5 6">
    <name type="scientific">Metabacillus flavus</name>
    <dbReference type="NCBI Taxonomy" id="2823519"/>
    <lineage>
        <taxon>Bacteria</taxon>
        <taxon>Bacillati</taxon>
        <taxon>Bacillota</taxon>
        <taxon>Bacilli</taxon>
        <taxon>Bacillales</taxon>
        <taxon>Bacillaceae</taxon>
        <taxon>Metabacillus</taxon>
    </lineage>
</organism>
<dbReference type="PRINTS" id="PR00727">
    <property type="entry name" value="LEADERPTASE"/>
</dbReference>
<keyword evidence="3" id="KW-1133">Transmembrane helix</keyword>
<dbReference type="InterPro" id="IPR019533">
    <property type="entry name" value="Peptidase_S26"/>
</dbReference>
<comment type="similarity">
    <text evidence="2 3">Belongs to the peptidase S26 family.</text>
</comment>
<reference evidence="5 6" key="1">
    <citation type="submission" date="2021-04" db="EMBL/GenBank/DDBJ databases">
        <title>Metabacillus sp. strain KIGAM252 whole genome sequence.</title>
        <authorList>
            <person name="Seo M.-J."/>
            <person name="Cho E.-S."/>
            <person name="Hwang C.Y."/>
            <person name="Yoon D.J."/>
        </authorList>
    </citation>
    <scope>NUCLEOTIDE SEQUENCE [LARGE SCALE GENOMIC DNA]</scope>
    <source>
        <strain evidence="5 6">KIGAM252</strain>
    </source>
</reference>
<keyword evidence="3 5" id="KW-0378">Hydrolase</keyword>
<dbReference type="SUPFAM" id="SSF51306">
    <property type="entry name" value="LexA/Signal peptidase"/>
    <property type="match status" value="1"/>
</dbReference>
<comment type="catalytic activity">
    <reaction evidence="3">
        <text>Cleavage of hydrophobic, N-terminal signal or leader sequences from secreted and periplasmic proteins.</text>
        <dbReference type="EC" id="3.4.21.89"/>
    </reaction>
</comment>
<accession>A0ABS5LJ42</accession>
<gene>
    <name evidence="5" type="primary">lepB</name>
    <name evidence="5" type="ORF">J9317_18670</name>
</gene>
<dbReference type="InterPro" id="IPR036286">
    <property type="entry name" value="LexA/Signal_pep-like_sf"/>
</dbReference>
<dbReference type="RefSeq" id="WP_211561420.1">
    <property type="nucleotide sequence ID" value="NZ_JAGVRK010000001.1"/>
</dbReference>
<keyword evidence="6" id="KW-1185">Reference proteome</keyword>
<dbReference type="EC" id="3.4.21.89" evidence="3"/>
<evidence type="ECO:0000259" key="4">
    <source>
        <dbReference type="Pfam" id="PF10502"/>
    </source>
</evidence>
<keyword evidence="3" id="KW-0812">Transmembrane</keyword>
<dbReference type="InterPro" id="IPR000223">
    <property type="entry name" value="Pept_S26A_signal_pept_1"/>
</dbReference>
<proteinExistence type="inferred from homology"/>
<dbReference type="PANTHER" id="PTHR43390">
    <property type="entry name" value="SIGNAL PEPTIDASE I"/>
    <property type="match status" value="1"/>
</dbReference>
<dbReference type="Gene3D" id="2.10.109.10">
    <property type="entry name" value="Umud Fragment, subunit A"/>
    <property type="match status" value="1"/>
</dbReference>
<dbReference type="PANTHER" id="PTHR43390:SF1">
    <property type="entry name" value="CHLOROPLAST PROCESSING PEPTIDASE"/>
    <property type="match status" value="1"/>
</dbReference>
<name>A0ABS5LJ42_9BACI</name>
<comment type="caution">
    <text evidence="5">The sequence shown here is derived from an EMBL/GenBank/DDBJ whole genome shotgun (WGS) entry which is preliminary data.</text>
</comment>
<dbReference type="CDD" id="cd06530">
    <property type="entry name" value="S26_SPase_I"/>
    <property type="match status" value="1"/>
</dbReference>
<feature type="transmembrane region" description="Helical" evidence="3">
    <location>
        <begin position="20"/>
        <end position="43"/>
    </location>
</feature>
<evidence type="ECO:0000256" key="2">
    <source>
        <dbReference type="ARBA" id="ARBA00009370"/>
    </source>
</evidence>
<evidence type="ECO:0000313" key="5">
    <source>
        <dbReference type="EMBL" id="MBS2970771.1"/>
    </source>
</evidence>
<evidence type="ECO:0000313" key="6">
    <source>
        <dbReference type="Proteomes" id="UP000682403"/>
    </source>
</evidence>
<dbReference type="Pfam" id="PF10502">
    <property type="entry name" value="Peptidase_S26"/>
    <property type="match status" value="1"/>
</dbReference>
<feature type="domain" description="Peptidase S26" evidence="4">
    <location>
        <begin position="20"/>
        <end position="165"/>
    </location>
</feature>
<evidence type="ECO:0000256" key="1">
    <source>
        <dbReference type="ARBA" id="ARBA00004401"/>
    </source>
</evidence>
<comment type="subcellular location">
    <subcellularLocation>
        <location evidence="1">Cell membrane</location>
        <topology evidence="1">Single-pass type II membrane protein</topology>
    </subcellularLocation>
    <subcellularLocation>
        <location evidence="3">Membrane</location>
        <topology evidence="3">Single-pass type II membrane protein</topology>
    </subcellularLocation>
</comment>
<dbReference type="GO" id="GO:0009003">
    <property type="term" value="F:signal peptidase activity"/>
    <property type="evidence" value="ECO:0007669"/>
    <property type="project" value="UniProtKB-EC"/>
</dbReference>